<keyword evidence="9" id="KW-1185">Reference proteome</keyword>
<feature type="transmembrane region" description="Helical" evidence="6">
    <location>
        <begin position="167"/>
        <end position="186"/>
    </location>
</feature>
<feature type="transmembrane region" description="Helical" evidence="6">
    <location>
        <begin position="243"/>
        <end position="276"/>
    </location>
</feature>
<evidence type="ECO:0000259" key="7">
    <source>
        <dbReference type="Pfam" id="PF04932"/>
    </source>
</evidence>
<evidence type="ECO:0000256" key="2">
    <source>
        <dbReference type="ARBA" id="ARBA00022692"/>
    </source>
</evidence>
<keyword evidence="8" id="KW-0436">Ligase</keyword>
<comment type="caution">
    <text evidence="8">The sequence shown here is derived from an EMBL/GenBank/DDBJ whole genome shotgun (WGS) entry which is preliminary data.</text>
</comment>
<evidence type="ECO:0000313" key="9">
    <source>
        <dbReference type="Proteomes" id="UP001596380"/>
    </source>
</evidence>
<dbReference type="PANTHER" id="PTHR37422:SF13">
    <property type="entry name" value="LIPOPOLYSACCHARIDE BIOSYNTHESIS PROTEIN PA4999-RELATED"/>
    <property type="match status" value="1"/>
</dbReference>
<dbReference type="InterPro" id="IPR051533">
    <property type="entry name" value="WaaL-like"/>
</dbReference>
<feature type="transmembrane region" description="Helical" evidence="6">
    <location>
        <begin position="388"/>
        <end position="412"/>
    </location>
</feature>
<evidence type="ECO:0000256" key="6">
    <source>
        <dbReference type="SAM" id="Phobius"/>
    </source>
</evidence>
<evidence type="ECO:0000256" key="1">
    <source>
        <dbReference type="ARBA" id="ARBA00004141"/>
    </source>
</evidence>
<feature type="transmembrane region" description="Helical" evidence="6">
    <location>
        <begin position="142"/>
        <end position="160"/>
    </location>
</feature>
<evidence type="ECO:0000256" key="5">
    <source>
        <dbReference type="SAM" id="MobiDB-lite"/>
    </source>
</evidence>
<dbReference type="RefSeq" id="WP_309239631.1">
    <property type="nucleotide sequence ID" value="NZ_JBHSXS010000030.1"/>
</dbReference>
<evidence type="ECO:0000256" key="4">
    <source>
        <dbReference type="ARBA" id="ARBA00023136"/>
    </source>
</evidence>
<evidence type="ECO:0000313" key="8">
    <source>
        <dbReference type="EMBL" id="MFC6884770.1"/>
    </source>
</evidence>
<dbReference type="Proteomes" id="UP001596380">
    <property type="component" value="Unassembled WGS sequence"/>
</dbReference>
<protein>
    <submittedName>
        <fullName evidence="8">O-antigen ligase family protein</fullName>
    </submittedName>
</protein>
<feature type="transmembrane region" description="Helical" evidence="6">
    <location>
        <begin position="206"/>
        <end position="231"/>
    </location>
</feature>
<keyword evidence="3 6" id="KW-1133">Transmembrane helix</keyword>
<dbReference type="EMBL" id="JBHSXS010000030">
    <property type="protein sequence ID" value="MFC6884770.1"/>
    <property type="molecule type" value="Genomic_DNA"/>
</dbReference>
<proteinExistence type="predicted"/>
<feature type="transmembrane region" description="Helical" evidence="6">
    <location>
        <begin position="282"/>
        <end position="307"/>
    </location>
</feature>
<gene>
    <name evidence="8" type="ORF">ACFQKB_33775</name>
</gene>
<feature type="transmembrane region" description="Helical" evidence="6">
    <location>
        <begin position="448"/>
        <end position="465"/>
    </location>
</feature>
<feature type="compositionally biased region" description="Pro residues" evidence="5">
    <location>
        <begin position="1"/>
        <end position="26"/>
    </location>
</feature>
<dbReference type="Pfam" id="PF04932">
    <property type="entry name" value="Wzy_C"/>
    <property type="match status" value="1"/>
</dbReference>
<dbReference type="InterPro" id="IPR007016">
    <property type="entry name" value="O-antigen_ligase-rel_domated"/>
</dbReference>
<reference evidence="9" key="1">
    <citation type="journal article" date="2019" name="Int. J. Syst. Evol. Microbiol.">
        <title>The Global Catalogue of Microorganisms (GCM) 10K type strain sequencing project: providing services to taxonomists for standard genome sequencing and annotation.</title>
        <authorList>
            <consortium name="The Broad Institute Genomics Platform"/>
            <consortium name="The Broad Institute Genome Sequencing Center for Infectious Disease"/>
            <person name="Wu L."/>
            <person name="Ma J."/>
        </authorList>
    </citation>
    <scope>NUCLEOTIDE SEQUENCE [LARGE SCALE GENOMIC DNA]</scope>
    <source>
        <strain evidence="9">JCM 3369</strain>
    </source>
</reference>
<organism evidence="8 9">
    <name type="scientific">Actinomadura yumaensis</name>
    <dbReference type="NCBI Taxonomy" id="111807"/>
    <lineage>
        <taxon>Bacteria</taxon>
        <taxon>Bacillati</taxon>
        <taxon>Actinomycetota</taxon>
        <taxon>Actinomycetes</taxon>
        <taxon>Streptosporangiales</taxon>
        <taxon>Thermomonosporaceae</taxon>
        <taxon>Actinomadura</taxon>
    </lineage>
</organism>
<evidence type="ECO:0000256" key="3">
    <source>
        <dbReference type="ARBA" id="ARBA00022989"/>
    </source>
</evidence>
<keyword evidence="4 6" id="KW-0472">Membrane</keyword>
<feature type="transmembrane region" description="Helical" evidence="6">
    <location>
        <begin position="74"/>
        <end position="92"/>
    </location>
</feature>
<feature type="region of interest" description="Disordered" evidence="5">
    <location>
        <begin position="1"/>
        <end position="40"/>
    </location>
</feature>
<name>A0ABW2CUS2_9ACTN</name>
<feature type="domain" description="O-antigen ligase-related" evidence="7">
    <location>
        <begin position="245"/>
        <end position="403"/>
    </location>
</feature>
<sequence length="474" mass="48508">MTVRPPSSPPAVPDHGVPPPRVPAPRPAGTAPAARRDRYRPRPSWLAAATALSVCVPPGRADLDGGVNVTAGDVVSAALVFVTALALAARALSPHARVRALPTGVRAMGLPRAGAAVFGPVLVAAGAATVCSQDVAASLPGYVRFVQLFVLVPVAVAACVRERRDAYLVCGAVLAAGLFEGGYGLWQTATRTGASYAGQSVRAVGTFGAVDVMALSTVVGYGAIVAVAFALAAARRRTRAAALAAFAVQAAALTAALSRGSWLAVGAAVLLMLLLYDRLLTARVAVCAAAAAVVLVGGLGVGSATLAERTRSIAQSASSPDRSVGDRYDLWRTAAAIWTDHPLTGVGVKNFAAFRDARAPLALSSGSETDDGVNGYVRQPLLSPHNQYLLVLSEQGVAGLAAFGAMLAALAAGLWRRRAFRDPLWLVCAGFLTWLAADFLYADMGGATCVLVAVLLGLALSRAYPDGGGEREAR</sequence>
<comment type="subcellular location">
    <subcellularLocation>
        <location evidence="1">Membrane</location>
        <topology evidence="1">Multi-pass membrane protein</topology>
    </subcellularLocation>
</comment>
<feature type="transmembrane region" description="Helical" evidence="6">
    <location>
        <begin position="113"/>
        <end position="130"/>
    </location>
</feature>
<dbReference type="PANTHER" id="PTHR37422">
    <property type="entry name" value="TEICHURONIC ACID BIOSYNTHESIS PROTEIN TUAE"/>
    <property type="match status" value="1"/>
</dbReference>
<keyword evidence="2 6" id="KW-0812">Transmembrane</keyword>
<accession>A0ABW2CUS2</accession>
<dbReference type="GO" id="GO:0016874">
    <property type="term" value="F:ligase activity"/>
    <property type="evidence" value="ECO:0007669"/>
    <property type="project" value="UniProtKB-KW"/>
</dbReference>